<dbReference type="InterPro" id="IPR001394">
    <property type="entry name" value="Peptidase_C19_UCH"/>
</dbReference>
<feature type="compositionally biased region" description="Basic and acidic residues" evidence="1">
    <location>
        <begin position="1"/>
        <end position="13"/>
    </location>
</feature>
<dbReference type="InterPro" id="IPR021905">
    <property type="entry name" value="DUF3517"/>
</dbReference>
<feature type="compositionally biased region" description="Low complexity" evidence="1">
    <location>
        <begin position="43"/>
        <end position="57"/>
    </location>
</feature>
<sequence>MDLDSRASADSTDRAVSSEPSSTRPNPFGDSDISARKRRRTSRTGSRSRSVESSLSRVGMPDETATMRVDTPEPIAPSTPPSQSRGVISEPHSSKVTINLRNTEGHVPASSSPDSPSTARIRKDSVKPSVEASEMDMGPAPQGTTSNLGDIDEEDSDDSEVQIVAVNKARKSSREDMSFTNLPKPVFPAEPPNALDIELLMFSFPYHSADESCYDTVVRLVQFLQQRRSSQCRYTGVQKLIDVENVQFDEVLGNLKAWFDQYLLAARSAPTAVVQSFGENKAFWTNLPELFYIFFGRRHALAKTRELRELARSVFSQLAQITAFFLVHDCRALEAASHDNEASEPDMMSASYLPCLATVGRHEEQNGYPMEHTPEMSAILELFHRCSDGAMSKLNEVASLHLNLLPRFPRRTMDNLLNIANLADTVLQDISYPIEYGQTSSESRYMRAQSDLVLGQRLFNTVSDAVRIVIDKFLNHFAHDTANGLIPHLTTILRLSLQGDHKEATELVRKHQKDHPQIAPRFTIDTISHEWRYCVLVKLIRSRQMQLRVAAVTMLSQDLVNSWRKTSDAPDDGGQGLEYLRYFADYLVNTGLIDYILGPTCHPEITQESSNIIGFLIVTITFTSAQANLFWDTVTSTQDPRVAEALVRMLARITTLMVTDQLSLMWQHMQNLPLEAMTPYMRDLCDAMIKAPTSKQQPTSSLAHLPNAHFNFILRLMRESSAWDSQGSIAFPEVQHFAVMKFKELLHHFISTSVRQDLILECITDIASKSPTTSGSLTALFMLIHKAQSQSLAVLIAEHDFARLLINELEATTSRAQDIGNVMVYANTLEGNSINNARRELICSLILNHGSSITSADGRRLWDLLVGTGAVCHEDRRAAWHSLNALRKHPHQEQNPYLISCLHEYLPTLPPVCYCEGALEFVRSSLLSLVNDPNGAVFDEEGQLETDIVELIWHIILTAPHQSIENDAIQTLVNEVYVEGSLIMSFPLHRARKAHFGLVNRCLDQLAAAAQALQAFNKGPLNGDDGSMITEDTESQEKEQELKFVRSLLVLRTFQKTLQSKSHFAAPDMRSLMLQAPGTMEGESAGLKYQSFDGHVQTEVKPLSIGKQNTAASLLASLREETGFDNYRIFYRGASLAPTEEQICKSLEELGIRDGLILVKKETGTVLSPAKIKPGASPLEIEIMSHFKQLWEYLSMEEELAQEIYAFLVKLPADESFLQAFEDGTATSEEIFPLGQPFKCLYAIHALREYLSTRRLKAQVSQVSEPDTDAHKRVVLDQSEALIKATSLVVTAICNTEVIGRCTNEAIRIMLSLHLVDNLVQLLKESGTAPSIVDYLTLALLERLLEILRFATAVPSTQNSIELISRSLEALLECCVRSSAFWDTFKSSRSVKEAVQDLLIGDDRPYVRKAVVKLMSAKIFYNHGPPATPALAFAEFLWPIAFELLPCAASFQGKSEEVFSLAIILIKKLGEAGSAVLDLGNCLFQCGDLLLQHNSVEDISHPDRIDVISHGLLSILSHGGRHLRARNEPLQLPQNFLKVAFRKHLFPEENEEGPLVPEVLLNPSSRNMLCDILSNLAHETPSQLKALLRSLEGLTKYRSDQPDDPYRYELPPLFERAKAIRSSSGYPGLRNLSNTCYLNSLFTQLFMNTGFRHFMLERPIMDTETHQLLSETQVLFANMQGSIRRFVDPQSCVSSIMTYEETPIDIHNQMDVDEFYNLLFDRWEAQLPTERAKKTLKSIYGGQLVQQVKSKECEHVSERMEPFSAIQCDIKGKSGLESSLQAYVDGEIMEGDNKYKCETCDRHVDAVKRACLKDIPDNLIFHLKRFDFNLRTLQRSKINDYFPFPSKIDMQPYTIEHLSNPSDNAEPDTFELVGVLVHSGTAESGHYYSYIRERPSTSTASWVEFNDDSVTMWDPALMAGCCFGGQDYHRTHYDNGHVYEKVYSAYMLFYQRSSLLRREQAELGASGIPGPLKFALPSDLEIAIKEENWAIIHRHCTNDPTHIPFVVKVLANAWEGECGEDHTIQDSAIRVALGHLDQVASRAKDTPNFEALYHVLVSVCRKCPRCCAMVFKYFEARTEALRNLIQRNADAAIRHQMGSVFIFVLSTIRDRYPIEYGISEADGTAPGRTKLADPLIVSAGVMFLRLWETFHSAIRAWPEFFGVMEDFAQLGRPEAAVLLEADFLEKLILIISADANAGLDEVPMQYSRLITVVNRRMATKPPNYENVIALIDTLMGVMDTPITNESTIPEHSGERLAMALREQNIPYTAREINRLHATWPGLPAAVFIDKLIQIDQNAVATDSIIGRLMELNRSMDVKVLDTLCYRITGQMVSHAVAPYLRMAVLYVQTSNNPEGVELLIRHVNAQAMALHNVAEGLNFLDFFKETFDSSRVSQKSLDDVELQGLRNLPYWAPGLIGSVDRAVAYSTELFLHDVVFSHGASPSFSDEDGGAIRSQAVARAGVEIAIECLVYLRDTYVARGVQAPRDPVGRLEAVITAAEGYFNGGDLGVDGLKEQYQELRQEVLEPVRRLTVDEIEEDGSDWDNSIASSEQMDSLADLSMQAMGEIQDAEMQ</sequence>
<dbReference type="CDD" id="cd02659">
    <property type="entry name" value="peptidase_C19C"/>
    <property type="match status" value="1"/>
</dbReference>
<keyword evidence="3" id="KW-0378">Hydrolase</keyword>
<dbReference type="Proteomes" id="UP001446871">
    <property type="component" value="Unassembled WGS sequence"/>
</dbReference>
<gene>
    <name evidence="3" type="ORF">PG996_001234</name>
</gene>
<dbReference type="GO" id="GO:0016787">
    <property type="term" value="F:hydrolase activity"/>
    <property type="evidence" value="ECO:0007669"/>
    <property type="project" value="UniProtKB-KW"/>
</dbReference>
<dbReference type="Pfam" id="PF00443">
    <property type="entry name" value="UCH"/>
    <property type="match status" value="1"/>
</dbReference>
<dbReference type="InterPro" id="IPR018200">
    <property type="entry name" value="USP_CS"/>
</dbReference>
<dbReference type="PROSITE" id="PS50235">
    <property type="entry name" value="USP_3"/>
    <property type="match status" value="1"/>
</dbReference>
<evidence type="ECO:0000259" key="2">
    <source>
        <dbReference type="PROSITE" id="PS50235"/>
    </source>
</evidence>
<keyword evidence="4" id="KW-1185">Reference proteome</keyword>
<evidence type="ECO:0000313" key="3">
    <source>
        <dbReference type="EMBL" id="KAK8082453.1"/>
    </source>
</evidence>
<feature type="compositionally biased region" description="Low complexity" evidence="1">
    <location>
        <begin position="108"/>
        <end position="117"/>
    </location>
</feature>
<dbReference type="InterPro" id="IPR038765">
    <property type="entry name" value="Papain-like_cys_pep_sf"/>
</dbReference>
<dbReference type="PANTHER" id="PTHR24006">
    <property type="entry name" value="UBIQUITIN CARBOXYL-TERMINAL HYDROLASE"/>
    <property type="match status" value="1"/>
</dbReference>
<comment type="caution">
    <text evidence="3">The sequence shown here is derived from an EMBL/GenBank/DDBJ whole genome shotgun (WGS) entry which is preliminary data.</text>
</comment>
<evidence type="ECO:0000313" key="4">
    <source>
        <dbReference type="Proteomes" id="UP001446871"/>
    </source>
</evidence>
<dbReference type="EMBL" id="JAQQWM010000001">
    <property type="protein sequence ID" value="KAK8082453.1"/>
    <property type="molecule type" value="Genomic_DNA"/>
</dbReference>
<dbReference type="PANTHER" id="PTHR24006:SF827">
    <property type="entry name" value="UBIQUITIN CARBOXYL-TERMINAL HYDROLASE 34"/>
    <property type="match status" value="1"/>
</dbReference>
<protein>
    <submittedName>
        <fullName evidence="3">Ubiquitin carboxyl-terminal hydrolase</fullName>
    </submittedName>
</protein>
<dbReference type="Gene3D" id="3.90.70.10">
    <property type="entry name" value="Cysteine proteinases"/>
    <property type="match status" value="1"/>
</dbReference>
<accession>A0ABR1WG08</accession>
<feature type="compositionally biased region" description="Polar residues" evidence="1">
    <location>
        <begin position="14"/>
        <end position="25"/>
    </location>
</feature>
<dbReference type="Pfam" id="PF12030">
    <property type="entry name" value="DUF3517"/>
    <property type="match status" value="1"/>
</dbReference>
<dbReference type="PROSITE" id="PS00973">
    <property type="entry name" value="USP_2"/>
    <property type="match status" value="1"/>
</dbReference>
<feature type="domain" description="USP" evidence="2">
    <location>
        <begin position="1627"/>
        <end position="1953"/>
    </location>
</feature>
<organism evidence="3 4">
    <name type="scientific">Apiospora saccharicola</name>
    <dbReference type="NCBI Taxonomy" id="335842"/>
    <lineage>
        <taxon>Eukaryota</taxon>
        <taxon>Fungi</taxon>
        <taxon>Dikarya</taxon>
        <taxon>Ascomycota</taxon>
        <taxon>Pezizomycotina</taxon>
        <taxon>Sordariomycetes</taxon>
        <taxon>Xylariomycetidae</taxon>
        <taxon>Amphisphaeriales</taxon>
        <taxon>Apiosporaceae</taxon>
        <taxon>Apiospora</taxon>
    </lineage>
</organism>
<dbReference type="InterPro" id="IPR028889">
    <property type="entry name" value="USP"/>
</dbReference>
<name>A0ABR1WG08_9PEZI</name>
<evidence type="ECO:0000256" key="1">
    <source>
        <dbReference type="SAM" id="MobiDB-lite"/>
    </source>
</evidence>
<dbReference type="InterPro" id="IPR050164">
    <property type="entry name" value="Peptidase_C19"/>
</dbReference>
<reference evidence="3 4" key="1">
    <citation type="submission" date="2023-01" db="EMBL/GenBank/DDBJ databases">
        <title>Analysis of 21 Apiospora genomes using comparative genomics revels a genus with tremendous synthesis potential of carbohydrate active enzymes and secondary metabolites.</title>
        <authorList>
            <person name="Sorensen T."/>
        </authorList>
    </citation>
    <scope>NUCLEOTIDE SEQUENCE [LARGE SCALE GENOMIC DNA]</scope>
    <source>
        <strain evidence="3 4">CBS 83171</strain>
    </source>
</reference>
<proteinExistence type="predicted"/>
<feature type="region of interest" description="Disordered" evidence="1">
    <location>
        <begin position="1"/>
        <end position="158"/>
    </location>
</feature>
<dbReference type="SUPFAM" id="SSF54001">
    <property type="entry name" value="Cysteine proteinases"/>
    <property type="match status" value="1"/>
</dbReference>